<dbReference type="GO" id="GO:0016020">
    <property type="term" value="C:membrane"/>
    <property type="evidence" value="ECO:0007669"/>
    <property type="project" value="InterPro"/>
</dbReference>
<keyword evidence="1" id="KW-1133">Transmembrane helix</keyword>
<accession>A0A941CRF7</accession>
<dbReference type="AlphaFoldDB" id="A0A941CRF7"/>
<sequence>MDFSAQNTSLWNFIIQMGIISGSILFSNILRQKVRWVRSTLMPTAVIAGFLLLFLRGSGLLDIDLPTLEMVTYHGIALGFIAMSLKIEPKSADSYRRNLDMPKTGALIVSSYLVQGILGLLISLGLAYTVMPDMFKAAGILLPMGYGQGPGQANNIGSMYESFGFVGGRSFGLSIAAAGYLSACVVGIAYIRYLSAKGKIRPVEHEELSGSVTVEIFQENNEIPISESIDRFSVQIALVFLVYLLTYLVTRGITGLVDTYAPGLSATISNLLWGFNFILGSVIALLVKSVLGIWRRRGIMSRQYQNGYLLSRISSMAFDIMIVAGIASINMEDLTGLWLPFLLMSISAALVTLVFLIWMSRKIYPQYEHEGMLGMYGMMTGTISSGILLLREVDPEFKTPSAGNLVGGSSFAIIFGAPMLILIGLAPKSAAMTFIVLGLLVIYLILLLAFMLFAGKPKPSEEV</sequence>
<feature type="transmembrane region" description="Helical" evidence="1">
    <location>
        <begin position="42"/>
        <end position="61"/>
    </location>
</feature>
<keyword evidence="1" id="KW-0472">Membrane</keyword>
<feature type="transmembrane region" description="Helical" evidence="1">
    <location>
        <begin position="12"/>
        <end position="30"/>
    </location>
</feature>
<evidence type="ECO:0000313" key="2">
    <source>
        <dbReference type="EMBL" id="MBR0576872.1"/>
    </source>
</evidence>
<feature type="transmembrane region" description="Helical" evidence="1">
    <location>
        <begin position="232"/>
        <end position="250"/>
    </location>
</feature>
<dbReference type="Proteomes" id="UP000675379">
    <property type="component" value="Unassembled WGS sequence"/>
</dbReference>
<dbReference type="GO" id="GO:0015501">
    <property type="term" value="F:glutamate:sodium symporter activity"/>
    <property type="evidence" value="ECO:0007669"/>
    <property type="project" value="InterPro"/>
</dbReference>
<keyword evidence="1" id="KW-0812">Transmembrane</keyword>
<dbReference type="EMBL" id="JAGSCS010000016">
    <property type="protein sequence ID" value="MBR0576872.1"/>
    <property type="molecule type" value="Genomic_DNA"/>
</dbReference>
<evidence type="ECO:0000256" key="1">
    <source>
        <dbReference type="SAM" id="Phobius"/>
    </source>
</evidence>
<gene>
    <name evidence="2" type="ORF">KCG48_11085</name>
</gene>
<organism evidence="2 3">
    <name type="scientific">Proteiniclasticum sediminis</name>
    <dbReference type="NCBI Taxonomy" id="2804028"/>
    <lineage>
        <taxon>Bacteria</taxon>
        <taxon>Bacillati</taxon>
        <taxon>Bacillota</taxon>
        <taxon>Clostridia</taxon>
        <taxon>Eubacteriales</taxon>
        <taxon>Clostridiaceae</taxon>
        <taxon>Proteiniclasticum</taxon>
    </lineage>
</organism>
<keyword evidence="3" id="KW-1185">Reference proteome</keyword>
<feature type="transmembrane region" description="Helical" evidence="1">
    <location>
        <begin position="371"/>
        <end position="390"/>
    </location>
</feature>
<feature type="transmembrane region" description="Helical" evidence="1">
    <location>
        <begin position="171"/>
        <end position="191"/>
    </location>
</feature>
<evidence type="ECO:0000313" key="3">
    <source>
        <dbReference type="Proteomes" id="UP000675379"/>
    </source>
</evidence>
<proteinExistence type="predicted"/>
<feature type="transmembrane region" description="Helical" evidence="1">
    <location>
        <begin position="308"/>
        <end position="331"/>
    </location>
</feature>
<feature type="transmembrane region" description="Helical" evidence="1">
    <location>
        <begin position="270"/>
        <end position="287"/>
    </location>
</feature>
<feature type="transmembrane region" description="Helical" evidence="1">
    <location>
        <begin position="337"/>
        <end position="359"/>
    </location>
</feature>
<reference evidence="2" key="1">
    <citation type="submission" date="2021-04" db="EMBL/GenBank/DDBJ databases">
        <title>Proteiniclasticum sedimins sp. nov., an obligate anaerobic bacterium isolated from anaerobic sludge.</title>
        <authorList>
            <person name="Liu J."/>
        </authorList>
    </citation>
    <scope>NUCLEOTIDE SEQUENCE</scope>
    <source>
        <strain evidence="2">BAD-10</strain>
    </source>
</reference>
<feature type="transmembrane region" description="Helical" evidence="1">
    <location>
        <begin position="402"/>
        <end position="425"/>
    </location>
</feature>
<dbReference type="PANTHER" id="PTHR36178">
    <property type="entry name" value="SLR0625 PROTEIN"/>
    <property type="match status" value="1"/>
</dbReference>
<name>A0A941CRF7_9CLOT</name>
<feature type="transmembrane region" description="Helical" evidence="1">
    <location>
        <begin position="106"/>
        <end position="128"/>
    </location>
</feature>
<dbReference type="RefSeq" id="WP_211802291.1">
    <property type="nucleotide sequence ID" value="NZ_JAGSCS010000016.1"/>
</dbReference>
<feature type="transmembrane region" description="Helical" evidence="1">
    <location>
        <begin position="432"/>
        <end position="454"/>
    </location>
</feature>
<dbReference type="PANTHER" id="PTHR36178:SF1">
    <property type="entry name" value="SODIUM_GLUTAMATE SYMPORTER"/>
    <property type="match status" value="1"/>
</dbReference>
<dbReference type="GO" id="GO:0015813">
    <property type="term" value="P:L-glutamate transmembrane transport"/>
    <property type="evidence" value="ECO:0007669"/>
    <property type="project" value="InterPro"/>
</dbReference>
<comment type="caution">
    <text evidence="2">The sequence shown here is derived from an EMBL/GenBank/DDBJ whole genome shotgun (WGS) entry which is preliminary data.</text>
</comment>
<dbReference type="InterPro" id="IPR004445">
    <property type="entry name" value="GltS"/>
</dbReference>
<protein>
    <recommendedName>
        <fullName evidence="4">Sodium:glutamate symporter</fullName>
    </recommendedName>
</protein>
<evidence type="ECO:0008006" key="4">
    <source>
        <dbReference type="Google" id="ProtNLM"/>
    </source>
</evidence>
<feature type="transmembrane region" description="Helical" evidence="1">
    <location>
        <begin position="67"/>
        <end position="85"/>
    </location>
</feature>